<keyword evidence="1" id="KW-0472">Membrane</keyword>
<reference evidence="2 3" key="1">
    <citation type="submission" date="2024-08" db="EMBL/GenBank/DDBJ databases">
        <authorList>
            <person name="Cucini C."/>
            <person name="Frati F."/>
        </authorList>
    </citation>
    <scope>NUCLEOTIDE SEQUENCE [LARGE SCALE GENOMIC DNA]</scope>
</reference>
<evidence type="ECO:0000256" key="1">
    <source>
        <dbReference type="SAM" id="Phobius"/>
    </source>
</evidence>
<comment type="caution">
    <text evidence="2">The sequence shown here is derived from an EMBL/GenBank/DDBJ whole genome shotgun (WGS) entry which is preliminary data.</text>
</comment>
<keyword evidence="1" id="KW-0812">Transmembrane</keyword>
<gene>
    <name evidence="2" type="ORF">ODALV1_LOCUS18637</name>
</gene>
<evidence type="ECO:0000313" key="2">
    <source>
        <dbReference type="EMBL" id="CAL8119617.1"/>
    </source>
</evidence>
<evidence type="ECO:0000313" key="3">
    <source>
        <dbReference type="Proteomes" id="UP001642540"/>
    </source>
</evidence>
<proteinExistence type="predicted"/>
<dbReference type="EMBL" id="CAXLJM020000061">
    <property type="protein sequence ID" value="CAL8119617.1"/>
    <property type="molecule type" value="Genomic_DNA"/>
</dbReference>
<protein>
    <submittedName>
        <fullName evidence="2">Uncharacterized protein</fullName>
    </submittedName>
</protein>
<feature type="transmembrane region" description="Helical" evidence="1">
    <location>
        <begin position="122"/>
        <end position="144"/>
    </location>
</feature>
<organism evidence="2 3">
    <name type="scientific">Orchesella dallaii</name>
    <dbReference type="NCBI Taxonomy" id="48710"/>
    <lineage>
        <taxon>Eukaryota</taxon>
        <taxon>Metazoa</taxon>
        <taxon>Ecdysozoa</taxon>
        <taxon>Arthropoda</taxon>
        <taxon>Hexapoda</taxon>
        <taxon>Collembola</taxon>
        <taxon>Entomobryomorpha</taxon>
        <taxon>Entomobryoidea</taxon>
        <taxon>Orchesellidae</taxon>
        <taxon>Orchesellinae</taxon>
        <taxon>Orchesella</taxon>
    </lineage>
</organism>
<sequence>MVRCFLTLRQVITLLAGIYMVLATYQWITFQRNPIMIFDETSVDVDITKFEAAEAGNGVQMQTQPEIGHDIIKTEPAGLNPVGTSFKTNGTRYGKPSFPPGYEKSGLAQEQHVEGEMSVPQAFFAAILGILLSVLLVVVLFICLEETFQRQKHLLILPEPVVPCCRNIW</sequence>
<keyword evidence="1" id="KW-1133">Transmembrane helix</keyword>
<name>A0ABP1R9G9_9HEXA</name>
<keyword evidence="3" id="KW-1185">Reference proteome</keyword>
<dbReference type="Proteomes" id="UP001642540">
    <property type="component" value="Unassembled WGS sequence"/>
</dbReference>
<feature type="transmembrane region" description="Helical" evidence="1">
    <location>
        <begin position="12"/>
        <end position="28"/>
    </location>
</feature>
<accession>A0ABP1R9G9</accession>